<feature type="region of interest" description="Disordered" evidence="1">
    <location>
        <begin position="1"/>
        <end position="23"/>
    </location>
</feature>
<comment type="caution">
    <text evidence="2">The sequence shown here is derived from an EMBL/GenBank/DDBJ whole genome shotgun (WGS) entry which is preliminary data.</text>
</comment>
<evidence type="ECO:0000256" key="1">
    <source>
        <dbReference type="SAM" id="MobiDB-lite"/>
    </source>
</evidence>
<dbReference type="RefSeq" id="WP_162621320.1">
    <property type="nucleotide sequence ID" value="NZ_BMOR01000001.1"/>
</dbReference>
<evidence type="ECO:0008006" key="4">
    <source>
        <dbReference type="Google" id="ProtNLM"/>
    </source>
</evidence>
<evidence type="ECO:0000313" key="2">
    <source>
        <dbReference type="EMBL" id="GGN27329.1"/>
    </source>
</evidence>
<gene>
    <name evidence="2" type="ORF">GCM10010842_00180</name>
</gene>
<name>A0ABQ2IUE3_9DEIO</name>
<accession>A0ABQ2IUE3</accession>
<keyword evidence="3" id="KW-1185">Reference proteome</keyword>
<protein>
    <recommendedName>
        <fullName evidence="4">Terminase small subunit</fullName>
    </recommendedName>
</protein>
<dbReference type="EMBL" id="BMOR01000001">
    <property type="protein sequence ID" value="GGN27329.1"/>
    <property type="molecule type" value="Genomic_DNA"/>
</dbReference>
<evidence type="ECO:0000313" key="3">
    <source>
        <dbReference type="Proteomes" id="UP000645517"/>
    </source>
</evidence>
<dbReference type="Proteomes" id="UP000645517">
    <property type="component" value="Unassembled WGS sequence"/>
</dbReference>
<feature type="region of interest" description="Disordered" evidence="1">
    <location>
        <begin position="79"/>
        <end position="105"/>
    </location>
</feature>
<proteinExistence type="predicted"/>
<organism evidence="2 3">
    <name type="scientific">Deinococcus daejeonensis</name>
    <dbReference type="NCBI Taxonomy" id="1007098"/>
    <lineage>
        <taxon>Bacteria</taxon>
        <taxon>Thermotogati</taxon>
        <taxon>Deinococcota</taxon>
        <taxon>Deinococci</taxon>
        <taxon>Deinococcales</taxon>
        <taxon>Deinococcaceae</taxon>
        <taxon>Deinococcus</taxon>
    </lineage>
</organism>
<reference evidence="3" key="1">
    <citation type="journal article" date="2019" name="Int. J. Syst. Evol. Microbiol.">
        <title>The Global Catalogue of Microorganisms (GCM) 10K type strain sequencing project: providing services to taxonomists for standard genome sequencing and annotation.</title>
        <authorList>
            <consortium name="The Broad Institute Genomics Platform"/>
            <consortium name="The Broad Institute Genome Sequencing Center for Infectious Disease"/>
            <person name="Wu L."/>
            <person name="Ma J."/>
        </authorList>
    </citation>
    <scope>NUCLEOTIDE SEQUENCE [LARGE SCALE GENOMIC DNA]</scope>
    <source>
        <strain evidence="3">JCM 16918</strain>
    </source>
</reference>
<sequence length="105" mass="11164">MANPNPVEARQAKRARRRGKPGTLEDARALLWRALTRAGELLEAEDPAHALKAVHAVSQGAAAYARIVEIGELEARIKALEDAQPGEEEDPAPTPTGPRLGRGAA</sequence>